<dbReference type="PRINTS" id="PR01758">
    <property type="entry name" value="CAPSULEPROTB"/>
</dbReference>
<accession>A0A518AJT9</accession>
<dbReference type="OrthoDB" id="2884at2"/>
<dbReference type="SUPFAM" id="SSF53623">
    <property type="entry name" value="MurD-like peptide ligases, catalytic domain"/>
    <property type="match status" value="1"/>
</dbReference>
<reference evidence="2 3" key="1">
    <citation type="submission" date="2019-02" db="EMBL/GenBank/DDBJ databases">
        <title>Deep-cultivation of Planctomycetes and their phenomic and genomic characterization uncovers novel biology.</title>
        <authorList>
            <person name="Wiegand S."/>
            <person name="Jogler M."/>
            <person name="Boedeker C."/>
            <person name="Pinto D."/>
            <person name="Vollmers J."/>
            <person name="Rivas-Marin E."/>
            <person name="Kohn T."/>
            <person name="Peeters S.H."/>
            <person name="Heuer A."/>
            <person name="Rast P."/>
            <person name="Oberbeckmann S."/>
            <person name="Bunk B."/>
            <person name="Jeske O."/>
            <person name="Meyerdierks A."/>
            <person name="Storesund J.E."/>
            <person name="Kallscheuer N."/>
            <person name="Luecker S."/>
            <person name="Lage O.M."/>
            <person name="Pohl T."/>
            <person name="Merkel B.J."/>
            <person name="Hornburger P."/>
            <person name="Mueller R.-W."/>
            <person name="Bruemmer F."/>
            <person name="Labrenz M."/>
            <person name="Spormann A.M."/>
            <person name="Op den Camp H."/>
            <person name="Overmann J."/>
            <person name="Amann R."/>
            <person name="Jetten M.S.M."/>
            <person name="Mascher T."/>
            <person name="Medema M.H."/>
            <person name="Devos D.P."/>
            <person name="Kaster A.-K."/>
            <person name="Ovreas L."/>
            <person name="Rohde M."/>
            <person name="Galperin M.Y."/>
            <person name="Jogler C."/>
        </authorList>
    </citation>
    <scope>NUCLEOTIDE SEQUENCE [LARGE SCALE GENOMIC DNA]</scope>
    <source>
        <strain evidence="2 3">Pan181</strain>
    </source>
</reference>
<gene>
    <name evidence="2" type="primary">capB</name>
    <name evidence="2" type="ORF">Pan181_11830</name>
</gene>
<proteinExistence type="predicted"/>
<dbReference type="Pfam" id="PF08245">
    <property type="entry name" value="Mur_ligase_M"/>
    <property type="match status" value="1"/>
</dbReference>
<dbReference type="GO" id="GO:0016020">
    <property type="term" value="C:membrane"/>
    <property type="evidence" value="ECO:0007669"/>
    <property type="project" value="InterPro"/>
</dbReference>
<organism evidence="2 3">
    <name type="scientific">Aeoliella mucimassa</name>
    <dbReference type="NCBI Taxonomy" id="2527972"/>
    <lineage>
        <taxon>Bacteria</taxon>
        <taxon>Pseudomonadati</taxon>
        <taxon>Planctomycetota</taxon>
        <taxon>Planctomycetia</taxon>
        <taxon>Pirellulales</taxon>
        <taxon>Lacipirellulaceae</taxon>
        <taxon>Aeoliella</taxon>
    </lineage>
</organism>
<dbReference type="Proteomes" id="UP000315750">
    <property type="component" value="Chromosome"/>
</dbReference>
<dbReference type="RefSeq" id="WP_145245915.1">
    <property type="nucleotide sequence ID" value="NZ_CP036278.1"/>
</dbReference>
<dbReference type="AlphaFoldDB" id="A0A518AJT9"/>
<evidence type="ECO:0000259" key="1">
    <source>
        <dbReference type="Pfam" id="PF08245"/>
    </source>
</evidence>
<dbReference type="PANTHER" id="PTHR43445:SF1">
    <property type="entry name" value="PGA SYNTHASE CAPB"/>
    <property type="match status" value="1"/>
</dbReference>
<dbReference type="NCBIfam" id="TIGR04012">
    <property type="entry name" value="poly_gGlu_PgsB"/>
    <property type="match status" value="1"/>
</dbReference>
<dbReference type="GO" id="GO:0045227">
    <property type="term" value="P:capsule polysaccharide biosynthetic process"/>
    <property type="evidence" value="ECO:0007669"/>
    <property type="project" value="InterPro"/>
</dbReference>
<dbReference type="InterPro" id="IPR008337">
    <property type="entry name" value="Capsule_biosynth_CapB"/>
</dbReference>
<keyword evidence="3" id="KW-1185">Reference proteome</keyword>
<dbReference type="EMBL" id="CP036278">
    <property type="protein sequence ID" value="QDU54998.1"/>
    <property type="molecule type" value="Genomic_DNA"/>
</dbReference>
<dbReference type="InterPro" id="IPR050061">
    <property type="entry name" value="MurCDEF_pg_biosynth"/>
</dbReference>
<sequence>MDGTLLLAGGAAMLSALGALESYYHNRLLRRIPYRIHVNGTRGKSSVTRLIAAGLRAGGISTCAKTTGTLPRMIFPDGSEYPVYRPSRSNIIEQVRVIRAAAAANAEALVIECMALNPQLQSVCELSIVKSTHGVLTNARADHLEVMGPTEQDVARAMAGTMPVNGKFFTAEQDHLGIFAEAAKDRGSSVNAVTVDDVANISWDDLSGFAHIEHPDNVALALKVCQDLGVPRRVALAGMWSAAPDAGVLQMYSIRETEKELAFVNGFAANDPESTGQNWNMVVGRFKSFDQRIALFNCRADRSERSVQLADACLKWQPADRYVLIGSGTEVFAKRALANGMHPSQLLNAERLPTENVVNNIRQHSGRAAMIMGMGNIYGPGMQMIDYFNQRGTRYLSTLPNRDTTDGTASPTLEYAGAV</sequence>
<dbReference type="Gene3D" id="3.40.1190.10">
    <property type="entry name" value="Mur-like, catalytic domain"/>
    <property type="match status" value="1"/>
</dbReference>
<feature type="domain" description="Mur ligase central" evidence="1">
    <location>
        <begin position="38"/>
        <end position="189"/>
    </location>
</feature>
<evidence type="ECO:0000313" key="2">
    <source>
        <dbReference type="EMBL" id="QDU54998.1"/>
    </source>
</evidence>
<name>A0A518AJT9_9BACT</name>
<protein>
    <submittedName>
        <fullName evidence="2">Capsule biosynthesis protein CapB</fullName>
    </submittedName>
</protein>
<dbReference type="GO" id="GO:0016881">
    <property type="term" value="F:acid-amino acid ligase activity"/>
    <property type="evidence" value="ECO:0007669"/>
    <property type="project" value="InterPro"/>
</dbReference>
<dbReference type="GO" id="GO:0005524">
    <property type="term" value="F:ATP binding"/>
    <property type="evidence" value="ECO:0007669"/>
    <property type="project" value="InterPro"/>
</dbReference>
<dbReference type="InterPro" id="IPR013221">
    <property type="entry name" value="Mur_ligase_cen"/>
</dbReference>
<dbReference type="InterPro" id="IPR036565">
    <property type="entry name" value="Mur-like_cat_sf"/>
</dbReference>
<dbReference type="PANTHER" id="PTHR43445">
    <property type="entry name" value="UDP-N-ACETYLMURAMATE--L-ALANINE LIGASE-RELATED"/>
    <property type="match status" value="1"/>
</dbReference>
<evidence type="ECO:0000313" key="3">
    <source>
        <dbReference type="Proteomes" id="UP000315750"/>
    </source>
</evidence>
<dbReference type="KEGG" id="amuc:Pan181_11830"/>